<dbReference type="Pfam" id="PF00498">
    <property type="entry name" value="FHA"/>
    <property type="match status" value="1"/>
</dbReference>
<evidence type="ECO:0000256" key="1">
    <source>
        <dbReference type="SAM" id="MobiDB-lite"/>
    </source>
</evidence>
<dbReference type="OMA" id="VEYSETH"/>
<organism evidence="4 5">
    <name type="scientific">Reticulomyxa filosa</name>
    <dbReference type="NCBI Taxonomy" id="46433"/>
    <lineage>
        <taxon>Eukaryota</taxon>
        <taxon>Sar</taxon>
        <taxon>Rhizaria</taxon>
        <taxon>Retaria</taxon>
        <taxon>Foraminifera</taxon>
        <taxon>Monothalamids</taxon>
        <taxon>Reticulomyxidae</taxon>
        <taxon>Reticulomyxa</taxon>
    </lineage>
</organism>
<dbReference type="Proteomes" id="UP000023152">
    <property type="component" value="Unassembled WGS sequence"/>
</dbReference>
<feature type="compositionally biased region" description="Polar residues" evidence="1">
    <location>
        <begin position="89"/>
        <end position="100"/>
    </location>
</feature>
<comment type="caution">
    <text evidence="4">The sequence shown here is derived from an EMBL/GenBank/DDBJ whole genome shotgun (WGS) entry which is preliminary data.</text>
</comment>
<gene>
    <name evidence="4" type="ORF">RFI_02571</name>
</gene>
<feature type="domain" description="FHA" evidence="2">
    <location>
        <begin position="253"/>
        <end position="302"/>
    </location>
</feature>
<dbReference type="EMBL" id="ASPP01002486">
    <property type="protein sequence ID" value="ETO34525.1"/>
    <property type="molecule type" value="Genomic_DNA"/>
</dbReference>
<evidence type="ECO:0000313" key="4">
    <source>
        <dbReference type="EMBL" id="ETO34525.1"/>
    </source>
</evidence>
<dbReference type="SUPFAM" id="SSF49879">
    <property type="entry name" value="SMAD/FHA domain"/>
    <property type="match status" value="1"/>
</dbReference>
<feature type="region of interest" description="Disordered" evidence="1">
    <location>
        <begin position="79"/>
        <end position="103"/>
    </location>
</feature>
<keyword evidence="5" id="KW-1185">Reference proteome</keyword>
<dbReference type="SUPFAM" id="SSF48097">
    <property type="entry name" value="Regulator of G-protein signaling, RGS"/>
    <property type="match status" value="1"/>
</dbReference>
<evidence type="ECO:0000259" key="3">
    <source>
        <dbReference type="PROSITE" id="PS50132"/>
    </source>
</evidence>
<dbReference type="InterPro" id="IPR008984">
    <property type="entry name" value="SMAD_FHA_dom_sf"/>
</dbReference>
<evidence type="ECO:0000313" key="5">
    <source>
        <dbReference type="Proteomes" id="UP000023152"/>
    </source>
</evidence>
<feature type="domain" description="RGS" evidence="3">
    <location>
        <begin position="29"/>
        <end position="203"/>
    </location>
</feature>
<dbReference type="PROSITE" id="PS50132">
    <property type="entry name" value="RGS"/>
    <property type="match status" value="1"/>
</dbReference>
<dbReference type="SMART" id="SM00315">
    <property type="entry name" value="RGS"/>
    <property type="match status" value="1"/>
</dbReference>
<reference evidence="4 5" key="1">
    <citation type="journal article" date="2013" name="Curr. Biol.">
        <title>The Genome of the Foraminiferan Reticulomyxa filosa.</title>
        <authorList>
            <person name="Glockner G."/>
            <person name="Hulsmann N."/>
            <person name="Schleicher M."/>
            <person name="Noegel A.A."/>
            <person name="Eichinger L."/>
            <person name="Gallinger C."/>
            <person name="Pawlowski J."/>
            <person name="Sierra R."/>
            <person name="Euteneuer U."/>
            <person name="Pillet L."/>
            <person name="Moustafa A."/>
            <person name="Platzer M."/>
            <person name="Groth M."/>
            <person name="Szafranski K."/>
            <person name="Schliwa M."/>
        </authorList>
    </citation>
    <scope>NUCLEOTIDE SEQUENCE [LARGE SCALE GENOMIC DNA]</scope>
</reference>
<accession>X6P7N0</accession>
<dbReference type="Pfam" id="PF00615">
    <property type="entry name" value="RGS"/>
    <property type="match status" value="1"/>
</dbReference>
<sequence length="338" mass="38940">MQNCQKNYIARGAEEIMQEIRQIRSRVSTLEALLKEKKGVRAFTNFLKEDKSDVLLRCWINILQFEHGSNDDQAKMLTNDDEEEKEELQGTSSNGNNGQLLDSDILDKTTKPTVLQQAQMIFDEFISEKSKNQIWQCKKFVDNISENQKEKLLDDIQTGLSKHQNDDISLRAVYSQLSKQLYQQLKDRFEHEFKKSDMFFQLQKKLDAKDRFFPLSPVRKIVPFPENSNLVLVVTNPDMTHKEIKLSNKKSIATIGRDCANTVVLDDPHVSRSHARIKYNSTEAHFTDLGSHHGSLLNGAKVLQEKLQDKDRLKIGGCEIVFEVRPKVGFMSSFFGRK</sequence>
<dbReference type="Gene3D" id="2.60.200.20">
    <property type="match status" value="1"/>
</dbReference>
<dbReference type="CDD" id="cd00060">
    <property type="entry name" value="FHA"/>
    <property type="match status" value="1"/>
</dbReference>
<dbReference type="PROSITE" id="PS50006">
    <property type="entry name" value="FHA_DOMAIN"/>
    <property type="match status" value="1"/>
</dbReference>
<dbReference type="InterPro" id="IPR044926">
    <property type="entry name" value="RGS_subdomain_2"/>
</dbReference>
<dbReference type="PANTHER" id="PTHR23308">
    <property type="entry name" value="NUCLEAR INHIBITOR OF PROTEIN PHOSPHATASE-1"/>
    <property type="match status" value="1"/>
</dbReference>
<dbReference type="InterPro" id="IPR016137">
    <property type="entry name" value="RGS"/>
</dbReference>
<dbReference type="Gene3D" id="1.10.167.10">
    <property type="entry name" value="Regulator of G-protein Signalling 4, domain 2"/>
    <property type="match status" value="1"/>
</dbReference>
<dbReference type="SMART" id="SM00240">
    <property type="entry name" value="FHA"/>
    <property type="match status" value="1"/>
</dbReference>
<evidence type="ECO:0000259" key="2">
    <source>
        <dbReference type="PROSITE" id="PS50006"/>
    </source>
</evidence>
<protein>
    <submittedName>
        <fullName evidence="4">FHA domain-containing protein</fullName>
    </submittedName>
</protein>
<dbReference type="InterPro" id="IPR000253">
    <property type="entry name" value="FHA_dom"/>
</dbReference>
<dbReference type="InterPro" id="IPR036305">
    <property type="entry name" value="RGS_sf"/>
</dbReference>
<dbReference type="InterPro" id="IPR050923">
    <property type="entry name" value="Cell_Proc_Reg/RNA_Proc"/>
</dbReference>
<proteinExistence type="predicted"/>
<dbReference type="AlphaFoldDB" id="X6P7N0"/>
<name>X6P7N0_RETFI</name>
<dbReference type="OrthoDB" id="2538319at2759"/>